<evidence type="ECO:0000313" key="1">
    <source>
        <dbReference type="EMBL" id="KAF2895877.1"/>
    </source>
</evidence>
<dbReference type="Proteomes" id="UP000801492">
    <property type="component" value="Unassembled WGS sequence"/>
</dbReference>
<comment type="caution">
    <text evidence="1">The sequence shown here is derived from an EMBL/GenBank/DDBJ whole genome shotgun (WGS) entry which is preliminary data.</text>
</comment>
<dbReference type="InterPro" id="IPR036179">
    <property type="entry name" value="Ig-like_dom_sf"/>
</dbReference>
<dbReference type="InterPro" id="IPR037448">
    <property type="entry name" value="Zig-8"/>
</dbReference>
<dbReference type="OrthoDB" id="6781216at2759"/>
<gene>
    <name evidence="1" type="ORF">ILUMI_10300</name>
</gene>
<dbReference type="EMBL" id="VTPC01005575">
    <property type="protein sequence ID" value="KAF2895877.1"/>
    <property type="molecule type" value="Genomic_DNA"/>
</dbReference>
<dbReference type="PANTHER" id="PTHR23279:SF37">
    <property type="entry name" value="DEFECTIVE PROBOSCIS EXTENSION RESPONSE 13, ISOFORM B"/>
    <property type="match status" value="1"/>
</dbReference>
<dbReference type="Gene3D" id="2.60.40.10">
    <property type="entry name" value="Immunoglobulins"/>
    <property type="match status" value="1"/>
</dbReference>
<accession>A0A8K0D2P7</accession>
<organism evidence="1 2">
    <name type="scientific">Ignelater luminosus</name>
    <name type="common">Cucubano</name>
    <name type="synonym">Pyrophorus luminosus</name>
    <dbReference type="NCBI Taxonomy" id="2038154"/>
    <lineage>
        <taxon>Eukaryota</taxon>
        <taxon>Metazoa</taxon>
        <taxon>Ecdysozoa</taxon>
        <taxon>Arthropoda</taxon>
        <taxon>Hexapoda</taxon>
        <taxon>Insecta</taxon>
        <taxon>Pterygota</taxon>
        <taxon>Neoptera</taxon>
        <taxon>Endopterygota</taxon>
        <taxon>Coleoptera</taxon>
        <taxon>Polyphaga</taxon>
        <taxon>Elateriformia</taxon>
        <taxon>Elateroidea</taxon>
        <taxon>Elateridae</taxon>
        <taxon>Agrypninae</taxon>
        <taxon>Pyrophorini</taxon>
        <taxon>Ignelater</taxon>
    </lineage>
</organism>
<reference evidence="1" key="1">
    <citation type="submission" date="2019-08" db="EMBL/GenBank/DDBJ databases">
        <title>The genome of the North American firefly Photinus pyralis.</title>
        <authorList>
            <consortium name="Photinus pyralis genome working group"/>
            <person name="Fallon T.R."/>
            <person name="Sander Lower S.E."/>
            <person name="Weng J.-K."/>
        </authorList>
    </citation>
    <scope>NUCLEOTIDE SEQUENCE</scope>
    <source>
        <strain evidence="1">TRF0915ILg1</strain>
        <tissue evidence="1">Whole body</tissue>
    </source>
</reference>
<evidence type="ECO:0008006" key="3">
    <source>
        <dbReference type="Google" id="ProtNLM"/>
    </source>
</evidence>
<dbReference type="SUPFAM" id="SSF48726">
    <property type="entry name" value="Immunoglobulin"/>
    <property type="match status" value="1"/>
</dbReference>
<dbReference type="InterPro" id="IPR013783">
    <property type="entry name" value="Ig-like_fold"/>
</dbReference>
<dbReference type="GO" id="GO:0032589">
    <property type="term" value="C:neuron projection membrane"/>
    <property type="evidence" value="ECO:0007669"/>
    <property type="project" value="TreeGrafter"/>
</dbReference>
<sequence>MAKTPERIFLSPNYTTVQAQIGTTAILHCEVVDIGESTDWTLHIRYAQLKDSGLYECQVTTHPASSLFVELELVGRYVI</sequence>
<evidence type="ECO:0000313" key="2">
    <source>
        <dbReference type="Proteomes" id="UP000801492"/>
    </source>
</evidence>
<proteinExistence type="predicted"/>
<protein>
    <recommendedName>
        <fullName evidence="3">Ig-like domain-containing protein</fullName>
    </recommendedName>
</protein>
<name>A0A8K0D2P7_IGNLU</name>
<dbReference type="GO" id="GO:0050808">
    <property type="term" value="P:synapse organization"/>
    <property type="evidence" value="ECO:0007669"/>
    <property type="project" value="TreeGrafter"/>
</dbReference>
<keyword evidence="2" id="KW-1185">Reference proteome</keyword>
<dbReference type="PANTHER" id="PTHR23279">
    <property type="entry name" value="DEFECTIVE PROBOSCIS EXTENSION RESPONSE DPR -RELATED"/>
    <property type="match status" value="1"/>
</dbReference>
<dbReference type="AlphaFoldDB" id="A0A8K0D2P7"/>